<comment type="subcellular location">
    <subcellularLocation>
        <location evidence="1 16">Membrane</location>
        <topology evidence="1 16">Multi-pass membrane protein</topology>
    </subcellularLocation>
</comment>
<evidence type="ECO:0000256" key="14">
    <source>
        <dbReference type="ARBA" id="ARBA00036634"/>
    </source>
</evidence>
<feature type="compositionally biased region" description="Low complexity" evidence="18">
    <location>
        <begin position="1024"/>
        <end position="1034"/>
    </location>
</feature>
<keyword evidence="13" id="KW-0407">Ion channel</keyword>
<feature type="compositionally biased region" description="Acidic residues" evidence="18">
    <location>
        <begin position="1212"/>
        <end position="1225"/>
    </location>
</feature>
<evidence type="ECO:0000256" key="8">
    <source>
        <dbReference type="ARBA" id="ARBA00022882"/>
    </source>
</evidence>
<feature type="compositionally biased region" description="Basic and acidic residues" evidence="18">
    <location>
        <begin position="326"/>
        <end position="336"/>
    </location>
</feature>
<feature type="transmembrane region" description="Helical" evidence="19">
    <location>
        <begin position="679"/>
        <end position="702"/>
    </location>
</feature>
<comment type="caution">
    <text evidence="21">The sequence shown here is derived from an EMBL/GenBank/DDBJ whole genome shotgun (WGS) entry which is preliminary data.</text>
</comment>
<dbReference type="GO" id="GO:0001518">
    <property type="term" value="C:voltage-gated sodium channel complex"/>
    <property type="evidence" value="ECO:0007669"/>
    <property type="project" value="TreeGrafter"/>
</dbReference>
<feature type="domain" description="Ion transport" evidence="20">
    <location>
        <begin position="641"/>
        <end position="887"/>
    </location>
</feature>
<dbReference type="GO" id="GO:0005891">
    <property type="term" value="C:voltage-gated calcium channel complex"/>
    <property type="evidence" value="ECO:0007669"/>
    <property type="project" value="InterPro"/>
</dbReference>
<dbReference type="PRINTS" id="PR01629">
    <property type="entry name" value="TVDCCALPHA1"/>
</dbReference>
<dbReference type="Gene3D" id="1.10.287.70">
    <property type="match status" value="4"/>
</dbReference>
<evidence type="ECO:0000256" key="11">
    <source>
        <dbReference type="ARBA" id="ARBA00023136"/>
    </source>
</evidence>
<feature type="compositionally biased region" description="Low complexity" evidence="18">
    <location>
        <begin position="997"/>
        <end position="1015"/>
    </location>
</feature>
<feature type="transmembrane region" description="Helical" evidence="19">
    <location>
        <begin position="131"/>
        <end position="155"/>
    </location>
</feature>
<comment type="similarity">
    <text evidence="16">Belongs to the calcium channel alpha-1 subunit (TC 1.A.1.11) family.</text>
</comment>
<feature type="domain" description="Ion transport" evidence="20">
    <location>
        <begin position="2"/>
        <end position="326"/>
    </location>
</feature>
<evidence type="ECO:0000256" key="15">
    <source>
        <dbReference type="PIRSR" id="PIRSR602077-1"/>
    </source>
</evidence>
<evidence type="ECO:0000256" key="1">
    <source>
        <dbReference type="ARBA" id="ARBA00004141"/>
    </source>
</evidence>
<dbReference type="GO" id="GO:0046872">
    <property type="term" value="F:metal ion binding"/>
    <property type="evidence" value="ECO:0007669"/>
    <property type="project" value="UniProtKB-KW"/>
</dbReference>
<feature type="transmembrane region" description="Helical" evidence="19">
    <location>
        <begin position="708"/>
        <end position="731"/>
    </location>
</feature>
<evidence type="ECO:0000313" key="21">
    <source>
        <dbReference type="EMBL" id="CAH1794430.1"/>
    </source>
</evidence>
<dbReference type="GO" id="GO:0043005">
    <property type="term" value="C:neuron projection"/>
    <property type="evidence" value="ECO:0007669"/>
    <property type="project" value="TreeGrafter"/>
</dbReference>
<evidence type="ECO:0000259" key="20">
    <source>
        <dbReference type="Pfam" id="PF00520"/>
    </source>
</evidence>
<feature type="compositionally biased region" description="Polar residues" evidence="18">
    <location>
        <begin position="1192"/>
        <end position="1201"/>
    </location>
</feature>
<dbReference type="FunFam" id="1.20.120.350:FF:000009">
    <property type="entry name" value="Voltage-dependent T-type calcium channel subunit alpha"/>
    <property type="match status" value="1"/>
</dbReference>
<evidence type="ECO:0000256" key="18">
    <source>
        <dbReference type="SAM" id="MobiDB-lite"/>
    </source>
</evidence>
<feature type="compositionally biased region" description="Basic and acidic residues" evidence="18">
    <location>
        <begin position="1041"/>
        <end position="1050"/>
    </location>
</feature>
<feature type="compositionally biased region" description="Polar residues" evidence="18">
    <location>
        <begin position="1118"/>
        <end position="1131"/>
    </location>
</feature>
<feature type="compositionally biased region" description="Polar residues" evidence="18">
    <location>
        <begin position="338"/>
        <end position="347"/>
    </location>
</feature>
<accession>A0A8S4PMF4</accession>
<keyword evidence="5 19" id="KW-0812">Transmembrane</keyword>
<dbReference type="FunFam" id="1.20.120.350:FF:000007">
    <property type="entry name" value="Voltage-dependent T-type calcium channel subunit alpha"/>
    <property type="match status" value="1"/>
</dbReference>
<keyword evidence="22" id="KW-1185">Reference proteome</keyword>
<evidence type="ECO:0000256" key="6">
    <source>
        <dbReference type="ARBA" id="ARBA00022737"/>
    </source>
</evidence>
<feature type="transmembrane region" description="Helical" evidence="19">
    <location>
        <begin position="854"/>
        <end position="878"/>
    </location>
</feature>
<comment type="catalytic activity">
    <reaction evidence="14">
        <text>Ca(2+)(in) = Ca(2+)(out)</text>
        <dbReference type="Rhea" id="RHEA:29671"/>
        <dbReference type="ChEBI" id="CHEBI:29108"/>
    </reaction>
</comment>
<feature type="compositionally biased region" description="Polar residues" evidence="18">
    <location>
        <begin position="1165"/>
        <end position="1184"/>
    </location>
</feature>
<feature type="compositionally biased region" description="Basic and acidic residues" evidence="18">
    <location>
        <begin position="904"/>
        <end position="917"/>
    </location>
</feature>
<feature type="compositionally biased region" description="Low complexity" evidence="18">
    <location>
        <begin position="956"/>
        <end position="969"/>
    </location>
</feature>
<feature type="transmembrane region" description="Helical" evidence="19">
    <location>
        <begin position="263"/>
        <end position="284"/>
    </location>
</feature>
<evidence type="ECO:0000256" key="17">
    <source>
        <dbReference type="SAM" id="Coils"/>
    </source>
</evidence>
<keyword evidence="3 16" id="KW-0109">Calcium transport</keyword>
<feature type="domain" description="Ion transport" evidence="20">
    <location>
        <begin position="1269"/>
        <end position="1541"/>
    </location>
</feature>
<feature type="domain" description="Ion transport" evidence="20">
    <location>
        <begin position="1607"/>
        <end position="1860"/>
    </location>
</feature>
<feature type="transmembrane region" description="Helical" evidence="19">
    <location>
        <begin position="290"/>
        <end position="315"/>
    </location>
</feature>
<keyword evidence="17" id="KW-0175">Coiled coil</keyword>
<feature type="region of interest" description="Disordered" evidence="18">
    <location>
        <begin position="375"/>
        <end position="466"/>
    </location>
</feature>
<dbReference type="FunFam" id="1.10.287.70:FF:000018">
    <property type="entry name" value="Voltage-dependent T-type calcium channel subunit alpha"/>
    <property type="match status" value="1"/>
</dbReference>
<evidence type="ECO:0000256" key="9">
    <source>
        <dbReference type="ARBA" id="ARBA00022989"/>
    </source>
</evidence>
<dbReference type="GO" id="GO:0070509">
    <property type="term" value="P:calcium ion import"/>
    <property type="evidence" value="ECO:0007669"/>
    <property type="project" value="TreeGrafter"/>
</dbReference>
<evidence type="ECO:0000256" key="7">
    <source>
        <dbReference type="ARBA" id="ARBA00022837"/>
    </source>
</evidence>
<evidence type="ECO:0000256" key="13">
    <source>
        <dbReference type="ARBA" id="ARBA00023303"/>
    </source>
</evidence>
<keyword evidence="10" id="KW-0406">Ion transport</keyword>
<evidence type="ECO:0000256" key="19">
    <source>
        <dbReference type="SAM" id="Phobius"/>
    </source>
</evidence>
<feature type="transmembrane region" description="Helical" evidence="19">
    <location>
        <begin position="1508"/>
        <end position="1531"/>
    </location>
</feature>
<dbReference type="InterPro" id="IPR027359">
    <property type="entry name" value="Volt_channel_dom_sf"/>
</dbReference>
<evidence type="ECO:0000256" key="12">
    <source>
        <dbReference type="ARBA" id="ARBA00023180"/>
    </source>
</evidence>
<dbReference type="Gene3D" id="1.20.120.350">
    <property type="entry name" value="Voltage-gated potassium channels. Chain C"/>
    <property type="match status" value="4"/>
</dbReference>
<dbReference type="SUPFAM" id="SSF81324">
    <property type="entry name" value="Voltage-gated potassium channels"/>
    <property type="match status" value="4"/>
</dbReference>
<feature type="region of interest" description="Disordered" evidence="18">
    <location>
        <begin position="1165"/>
        <end position="1225"/>
    </location>
</feature>
<feature type="compositionally biased region" description="Basic residues" evidence="18">
    <location>
        <begin position="409"/>
        <end position="423"/>
    </location>
</feature>
<keyword evidence="2" id="KW-0813">Transport</keyword>
<feature type="region of interest" description="Disordered" evidence="18">
    <location>
        <begin position="997"/>
        <end position="1093"/>
    </location>
</feature>
<dbReference type="InterPro" id="IPR043203">
    <property type="entry name" value="VGCC_Ca_Na"/>
</dbReference>
<dbReference type="GO" id="GO:0005248">
    <property type="term" value="F:voltage-gated sodium channel activity"/>
    <property type="evidence" value="ECO:0007669"/>
    <property type="project" value="TreeGrafter"/>
</dbReference>
<dbReference type="GO" id="GO:0008332">
    <property type="term" value="F:low voltage-gated calcium channel activity"/>
    <property type="evidence" value="ECO:0007669"/>
    <property type="project" value="TreeGrafter"/>
</dbReference>
<keyword evidence="12" id="KW-0325">Glycoprotein</keyword>
<gene>
    <name evidence="21" type="ORF">OFUS_LOCUS19123</name>
</gene>
<evidence type="ECO:0000256" key="4">
    <source>
        <dbReference type="ARBA" id="ARBA00022673"/>
    </source>
</evidence>
<feature type="compositionally biased region" description="Acidic residues" evidence="18">
    <location>
        <begin position="894"/>
        <end position="903"/>
    </location>
</feature>
<dbReference type="InterPro" id="IPR005821">
    <property type="entry name" value="Ion_trans_dom"/>
</dbReference>
<dbReference type="Pfam" id="PF00520">
    <property type="entry name" value="Ion_trans"/>
    <property type="match status" value="4"/>
</dbReference>
<dbReference type="PANTHER" id="PTHR10037:SF230">
    <property type="entry name" value="CA[2+]-CHANNEL PROTEIN ALPHA[[1]] SUBUNIT T, ISOFORM F"/>
    <property type="match status" value="1"/>
</dbReference>
<feature type="coiled-coil region" evidence="17">
    <location>
        <begin position="1540"/>
        <end position="1567"/>
    </location>
</feature>
<keyword evidence="4 16" id="KW-0107">Calcium channel</keyword>
<dbReference type="PANTHER" id="PTHR10037">
    <property type="entry name" value="VOLTAGE-GATED CATION CHANNEL CALCIUM AND SODIUM"/>
    <property type="match status" value="1"/>
</dbReference>
<feature type="compositionally biased region" description="Polar residues" evidence="18">
    <location>
        <begin position="2135"/>
        <end position="2151"/>
    </location>
</feature>
<feature type="transmembrane region" description="Helical" evidence="19">
    <location>
        <begin position="1341"/>
        <end position="1360"/>
    </location>
</feature>
<feature type="transmembrane region" description="Helical" evidence="19">
    <location>
        <begin position="36"/>
        <end position="55"/>
    </location>
</feature>
<feature type="compositionally biased region" description="Polar residues" evidence="18">
    <location>
        <begin position="970"/>
        <end position="984"/>
    </location>
</feature>
<feature type="region of interest" description="Disordered" evidence="18">
    <location>
        <begin position="1118"/>
        <end position="1152"/>
    </location>
</feature>
<feature type="transmembrane region" description="Helical" evidence="19">
    <location>
        <begin position="1405"/>
        <end position="1427"/>
    </location>
</feature>
<feature type="transmembrane region" description="Helical" evidence="19">
    <location>
        <begin position="1609"/>
        <end position="1630"/>
    </location>
</feature>
<feature type="transmembrane region" description="Helical" evidence="19">
    <location>
        <begin position="1742"/>
        <end position="1762"/>
    </location>
</feature>
<keyword evidence="9 19" id="KW-1133">Transmembrane helix</keyword>
<feature type="transmembrane region" description="Helical" evidence="19">
    <location>
        <begin position="763"/>
        <end position="785"/>
    </location>
</feature>
<feature type="region of interest" description="Disordered" evidence="18">
    <location>
        <begin position="944"/>
        <end position="984"/>
    </location>
</feature>
<feature type="binding site" evidence="15">
    <location>
        <position position="837"/>
    </location>
    <ligand>
        <name>Ca(2+)</name>
        <dbReference type="ChEBI" id="CHEBI:29108"/>
    </ligand>
</feature>
<dbReference type="Proteomes" id="UP000749559">
    <property type="component" value="Unassembled WGS sequence"/>
</dbReference>
<reference evidence="21" key="1">
    <citation type="submission" date="2022-03" db="EMBL/GenBank/DDBJ databases">
        <authorList>
            <person name="Martin C."/>
        </authorList>
    </citation>
    <scope>NUCLEOTIDE SEQUENCE</scope>
</reference>
<dbReference type="InterPro" id="IPR002077">
    <property type="entry name" value="VDCCAlpha1"/>
</dbReference>
<comment type="function">
    <text evidence="16">Voltage-sensitive calcium channels (VSCC) mediate the entry of calcium ions into excitable cells and are also involved in a variety of calcium-dependent processes, including muscle contraction, hormone or neurotransmitter release, gene expression, cell motility, cell division and cell death. This channel gives rise to T-type calcium currents. T-type calcium channels belong to the "low-voltage activated (LVA)" group and are strongly blocked by nickel and mibefradil. A particularity of this type of channels is an opening at quite negative potentials, and a voltage-dependent inactivation. T-type channels serve pacemaking functions in both central neurons and cardiac nodal cells and support calcium signaling in secretory cells and vascular smooth muscle. They may also be involved in the modulation of firing patterns of neurons which is important for information processing as well as in cell growth processes.</text>
</comment>
<dbReference type="PRINTS" id="PR00167">
    <property type="entry name" value="CACHANNEL"/>
</dbReference>
<name>A0A8S4PMF4_OWEFU</name>
<feature type="binding site" evidence="15">
    <location>
        <position position="1480"/>
    </location>
    <ligand>
        <name>Ca(2+)</name>
        <dbReference type="ChEBI" id="CHEBI:29108"/>
    </ligand>
</feature>
<feature type="compositionally biased region" description="Low complexity" evidence="18">
    <location>
        <begin position="1069"/>
        <end position="1093"/>
    </location>
</feature>
<dbReference type="InterPro" id="IPR005445">
    <property type="entry name" value="VDCC_T_a1"/>
</dbReference>
<evidence type="ECO:0000256" key="10">
    <source>
        <dbReference type="ARBA" id="ARBA00023065"/>
    </source>
</evidence>
<dbReference type="EMBL" id="CAIIXF020000009">
    <property type="protein sequence ID" value="CAH1794430.1"/>
    <property type="molecule type" value="Genomic_DNA"/>
</dbReference>
<evidence type="ECO:0000256" key="2">
    <source>
        <dbReference type="ARBA" id="ARBA00022448"/>
    </source>
</evidence>
<evidence type="ECO:0000256" key="16">
    <source>
        <dbReference type="RuleBase" id="RU003808"/>
    </source>
</evidence>
<organism evidence="21 22">
    <name type="scientific">Owenia fusiformis</name>
    <name type="common">Polychaete worm</name>
    <dbReference type="NCBI Taxonomy" id="6347"/>
    <lineage>
        <taxon>Eukaryota</taxon>
        <taxon>Metazoa</taxon>
        <taxon>Spiralia</taxon>
        <taxon>Lophotrochozoa</taxon>
        <taxon>Annelida</taxon>
        <taxon>Polychaeta</taxon>
        <taxon>Sedentaria</taxon>
        <taxon>Canalipalpata</taxon>
        <taxon>Sabellida</taxon>
        <taxon>Oweniida</taxon>
        <taxon>Oweniidae</taxon>
        <taxon>Owenia</taxon>
    </lineage>
</organism>
<feature type="region of interest" description="Disordered" evidence="18">
    <location>
        <begin position="326"/>
        <end position="347"/>
    </location>
</feature>
<sequence>MGVILLNCLTLGMYQPCNDVICDTTRCKILAIFDHFIFAFFAIEMIIKLIAMGVVGKDTYLAETWNRLDMFIVIAGVAEYVTNNSVEYAVDAENLSLSAIRTIRVLRPLRAINRIPSMRILVMLLLDTLPMLGNVLLLCFFVFFIFGIVGVQLWAGLLRNRCFLDLDPNISHVGVKLKEIYVPPKPDNYDYICSDDADGGMMKCANLKPFEYNETKCNGTAIPFSNNTPTTESCVNWNQYYTKCKPGHKNPFQGAISFDNIGLAWVAIFQVISLAGWVNIMYYVQDTHSFWDWIYFVALIVIGSFFMINLCLVVIATQFSETKRRETERMAQERRRYQSTSTLASNSEPGGCYKEILKYIAHLFRKARKKIEKKIKQLQGRRQRKVTPEQAISLRRKRSKKDHGMPRTVHLHHHHHHHHHHYHISNAESSPRAPRASPEVSDIDPLSSPRRPNHLGLPEGKANPSPDAIPTILYTASDNTLNPDNINVDPKLKSPNHVVTTVSISRTSSFNNGNGKKSPIPPEVIAARNAALVASKTMVPEYDVNKLHPPIDTGGVITEHLYMDILGGGGIGTECRVPTPSLACTTADYDSHHSHCSHSEYDWSDSDDDVVKWKSEEVEIPKRPPGCWSIFQDKIKICVDHRFFQRGILIAILINTLSMGIEYHNQPETLTKVLEYSNYFFSGLFCLEMLMKLVAEGLFGYVSNGFNLFDAIIVILSIVELVQGGGGLSVLRTFRLLRILKLVRFMPALRYQLLVMLRTMDNVATFFALLVLFMFIFSVLGMNIFGGKFCSTPDGASCKCMGNLDSFNETMPCTCFRSNFDTLTRSFLTVFQILTQEDWNEVLYNGMAKTSAWAALYFIALMTFGNYVLFNLLVAILVEGFSGNEDKSQKDNDESVDCSSTDENENRLEEENKSIPGEYIEKNNQDKERRMLALPQSVAVTDECNLPQSQGPLNPPIITHTAATPAATPQGSPNETLNYKQDNNNRLVVNKPFNASSMSLDSIDKSSSTMSIRSTPKLHRRGSGKSSRGSLRGSFKFKNNKVRDGDKESLVSEPDALNDVDPDEDGQRSNNSHHNNTNGGPANIPIGNGNTNGTPQNNNYSRCVTYYFSDCNGHAQLNNQRTLSPQNSIKSRLSPKNPIHGRLSRQNSIGSYVSSRNNSFKLSRQNSINSHRTLSPQTSLGSNTGKDEYKPNNITDISQINIKVPSEVDEKEKEEEEDDDPDAADETDCVFSWCPEPKGCFKTRAEYSLYLMSDENSLRKICHKLIVKKWFDYTVLFFIALNCITLAMERPDIPPDSMERAFLTYSNYIFTVIFTFEMTVKVIAKGFIIGKHAYLKSGWNIMDGFLVIISLVDLLIQLIAGTSSRIFGILRVFRLLRTLRPLRVISRAPGLKLVVQTLLSSLRPIGNIVLICCTFFVIFGILGVQLFKGTFYYCKGPDTKHVQNKTQCLEDLRNVWVNHKYNFDNLGQALMALFVLASKDGWVQLMYTGLDAVGVDQQPQENYNEWRLLYFISFLLLVGFFVLNMFVGVVVENFHKCREDQEQEEKAMRAAKRAKKLEKKRKSTELLEDGSNHIQEVQYLLSKRMREPPYWANYGKYRLFIHKIVTSKYFDLAIAGVIGLNVITMAMEFYMMPFSLVYALKIFNYFFTAVFILEAGVKVIALGVLQYFKDRWNQLDMGIVILSLVGIVLEEMDTDVIPINPTIIRVMRVLRIARVLKLLKMAKGIRALFDTVIQGLPQMGNLGLLFLLLFFIFAALGVELFGRLECSEQHPCEGLGVHAHFQNFGMAFLTLFRVATGDNWNGIMKDTLREDCDNSENCQRNCCVSAIIAPVFFVVFVLMAQFVLVNVVVAVLMKHLEESNKAMDDDENMDQEIRDMEAEKENDDADSLKKKDENEGEDGEKMDERAVMVKNANLLDPNERKRSLCKQTSLPHDFTFEVRPPSEMNIDEENPDQDMSPAEIEISISGPSCNSFESVCNAPMPDLPKVKVITDDMTESLQPQCGSVQDIPLTTQDGVDTDSSGMEGKYSPQQMLFPHCGSMPDVMSNNYGEHYWPPIGQEKRYRSQPTLYDSNFRLQQIADDLQKYAPGYREPYDLREDAHKSQPLNDIDIDKGDIPCKNLIGRNSPNIHISEDTELSSPTDNIPSSEVQSNDWLDDDEFDEEILKITGHSLDSEDGPTLDDAALTREPSPEDNNAQLNGDEESPPSSRSCLLAPDSIDSDGAPHCSVNPEKRPSNICPRNSSPVSGRINMHGYKIEDDITPSPDIDALKVGGPTYQKKEPVISGDQFDCIANGDVESAHGDLETYVKVEAV</sequence>
<feature type="region of interest" description="Disordered" evidence="18">
    <location>
        <begin position="2125"/>
        <end position="2153"/>
    </location>
</feature>
<dbReference type="FunFam" id="1.10.287.70:FF:000120">
    <property type="entry name" value="Voltage-dependent T-type calcium channel subunit alpha"/>
    <property type="match status" value="1"/>
</dbReference>
<feature type="transmembrane region" description="Helical" evidence="19">
    <location>
        <begin position="1308"/>
        <end position="1329"/>
    </location>
</feature>
<feature type="region of interest" description="Disordered" evidence="18">
    <location>
        <begin position="2166"/>
        <end position="2242"/>
    </location>
</feature>
<feature type="region of interest" description="Disordered" evidence="18">
    <location>
        <begin position="885"/>
        <end position="917"/>
    </location>
</feature>
<dbReference type="FunFam" id="1.20.120.350:FF:000008">
    <property type="entry name" value="Voltage-dependent T-type calcium channel subunit alpha"/>
    <property type="match status" value="1"/>
</dbReference>
<keyword evidence="11 19" id="KW-0472">Membrane</keyword>
<keyword evidence="15" id="KW-0479">Metal-binding</keyword>
<protein>
    <recommendedName>
        <fullName evidence="16">Voltage-dependent T-type calcium channel subunit alpha</fullName>
    </recommendedName>
</protein>
<dbReference type="GO" id="GO:0086010">
    <property type="term" value="P:membrane depolarization during action potential"/>
    <property type="evidence" value="ECO:0007669"/>
    <property type="project" value="TreeGrafter"/>
</dbReference>
<feature type="region of interest" description="Disordered" evidence="18">
    <location>
        <begin position="1877"/>
        <end position="1902"/>
    </location>
</feature>
<keyword evidence="6" id="KW-0677">Repeat</keyword>
<evidence type="ECO:0000313" key="22">
    <source>
        <dbReference type="Proteomes" id="UP000749559"/>
    </source>
</evidence>
<evidence type="ECO:0000256" key="3">
    <source>
        <dbReference type="ARBA" id="ARBA00022568"/>
    </source>
</evidence>
<keyword evidence="8 16" id="KW-0851">Voltage-gated channel</keyword>
<proteinExistence type="inferred from homology"/>
<evidence type="ECO:0000256" key="5">
    <source>
        <dbReference type="ARBA" id="ARBA00022692"/>
    </source>
</evidence>
<feature type="transmembrane region" description="Helical" evidence="19">
    <location>
        <begin position="1642"/>
        <end position="1668"/>
    </location>
</feature>
<feature type="transmembrane region" description="Helical" evidence="19">
    <location>
        <begin position="1827"/>
        <end position="1853"/>
    </location>
</feature>
<keyword evidence="7 15" id="KW-0106">Calcium</keyword>